<evidence type="ECO:0000313" key="2">
    <source>
        <dbReference type="EMBL" id="ASJ25992.1"/>
    </source>
</evidence>
<protein>
    <submittedName>
        <fullName evidence="2">4-carboxymuconolactone decarboxylase</fullName>
    </submittedName>
    <submittedName>
        <fullName evidence="3">Carboxymuconolactone decarboxylase family protein</fullName>
    </submittedName>
</protein>
<dbReference type="Proteomes" id="UP001200247">
    <property type="component" value="Unassembled WGS sequence"/>
</dbReference>
<evidence type="ECO:0000313" key="5">
    <source>
        <dbReference type="Proteomes" id="UP001200247"/>
    </source>
</evidence>
<reference evidence="4" key="2">
    <citation type="submission" date="2017-06" db="EMBL/GenBank/DDBJ databases">
        <title>Whole genome sequence of Laribacter hongkongensis LHGZ1.</title>
        <authorList>
            <person name="Chen D."/>
            <person name="Wu H."/>
            <person name="Chen J."/>
        </authorList>
    </citation>
    <scope>NUCLEOTIDE SEQUENCE [LARGE SCALE GENOMIC DNA]</scope>
    <source>
        <strain evidence="4">LHGZ1</strain>
    </source>
</reference>
<dbReference type="Gene3D" id="1.20.1290.10">
    <property type="entry name" value="AhpD-like"/>
    <property type="match status" value="1"/>
</dbReference>
<dbReference type="InterPro" id="IPR052512">
    <property type="entry name" value="4CMD/NDH-1_regulator"/>
</dbReference>
<dbReference type="Pfam" id="PF02627">
    <property type="entry name" value="CMD"/>
    <property type="match status" value="1"/>
</dbReference>
<dbReference type="RefSeq" id="WP_027823098.1">
    <property type="nucleotide sequence ID" value="NZ_CP022115.1"/>
</dbReference>
<evidence type="ECO:0000313" key="4">
    <source>
        <dbReference type="Proteomes" id="UP000197424"/>
    </source>
</evidence>
<sequence>MDMKLDPAGLARRTEVMGTGFVDQALQDVDAFNLPLQQWVTAHAWGSTWQRDGIDLRTRSLVTIAMLAALGRSHELRGHVRGAVNNGAGWVEIREVLLHAGVYAGAPAAVEGFRVARAVLLEMGISLAEEPPAA</sequence>
<dbReference type="OrthoDB" id="9793083at2"/>
<proteinExistence type="predicted"/>
<evidence type="ECO:0000259" key="1">
    <source>
        <dbReference type="Pfam" id="PF02627"/>
    </source>
</evidence>
<reference evidence="2" key="1">
    <citation type="journal article" date="2017" name="J. Antimicrob. Chemother.">
        <title>Emergence and genomic analysis of MDR Laribacter hongkongensis strain HLGZ1 from Guangzhou, China.</title>
        <authorList>
            <person name="Wu H.K."/>
            <person name="Chen J.H."/>
            <person name="Yang L."/>
            <person name="Li A.R."/>
            <person name="Su D.H."/>
            <person name="Lin Y.P."/>
            <person name="Chen D.Q."/>
        </authorList>
    </citation>
    <scope>NUCLEOTIDE SEQUENCE</scope>
    <source>
        <strain evidence="2">HLGZ1</strain>
    </source>
</reference>
<reference evidence="3 5" key="4">
    <citation type="submission" date="2021-10" db="EMBL/GenBank/DDBJ databases">
        <title>Whole-genome sequencing analysis of Laribacter hongkongensis: virulence gene profiles, carbohydrate-active enzyme prediction, and antimicrobial resistance characterization.</title>
        <authorList>
            <person name="Yuan P."/>
            <person name="Zhan Y."/>
            <person name="Chen D."/>
        </authorList>
    </citation>
    <scope>NUCLEOTIDE SEQUENCE [LARGE SCALE GENOMIC DNA]</scope>
    <source>
        <strain evidence="3 5">W67</strain>
    </source>
</reference>
<accession>A0A248LMU6</accession>
<gene>
    <name evidence="3" type="ORF">LH440_11370</name>
    <name evidence="2" type="ORF">LHGZ1_3161</name>
</gene>
<dbReference type="PANTHER" id="PTHR33570:SF2">
    <property type="entry name" value="CARBOXYMUCONOLACTONE DECARBOXYLASE-LIKE DOMAIN-CONTAINING PROTEIN"/>
    <property type="match status" value="1"/>
</dbReference>
<dbReference type="GeneID" id="75108203"/>
<dbReference type="SUPFAM" id="SSF69118">
    <property type="entry name" value="AhpD-like"/>
    <property type="match status" value="1"/>
</dbReference>
<reference evidence="2" key="3">
    <citation type="submission" date="2017-06" db="EMBL/GenBank/DDBJ databases">
        <authorList>
            <person name="Kim H.J."/>
            <person name="Triplett B.A."/>
        </authorList>
    </citation>
    <scope>NUCLEOTIDE SEQUENCE</scope>
    <source>
        <strain evidence="2">HLGZ1</strain>
    </source>
</reference>
<dbReference type="EMBL" id="CP022115">
    <property type="protein sequence ID" value="ASJ25992.1"/>
    <property type="molecule type" value="Genomic_DNA"/>
</dbReference>
<dbReference type="Proteomes" id="UP000197424">
    <property type="component" value="Chromosome"/>
</dbReference>
<dbReference type="InterPro" id="IPR003779">
    <property type="entry name" value="CMD-like"/>
</dbReference>
<feature type="domain" description="Carboxymuconolactone decarboxylase-like" evidence="1">
    <location>
        <begin position="36"/>
        <end position="117"/>
    </location>
</feature>
<evidence type="ECO:0000313" key="3">
    <source>
        <dbReference type="EMBL" id="MCG9026487.1"/>
    </source>
</evidence>
<dbReference type="InterPro" id="IPR029032">
    <property type="entry name" value="AhpD-like"/>
</dbReference>
<name>A0A248LMU6_9NEIS</name>
<dbReference type="AlphaFoldDB" id="A0A248LMU6"/>
<dbReference type="EMBL" id="JAJAXM010000020">
    <property type="protein sequence ID" value="MCG9026487.1"/>
    <property type="molecule type" value="Genomic_DNA"/>
</dbReference>
<organism evidence="2 4">
    <name type="scientific">Laribacter hongkongensis</name>
    <dbReference type="NCBI Taxonomy" id="168471"/>
    <lineage>
        <taxon>Bacteria</taxon>
        <taxon>Pseudomonadati</taxon>
        <taxon>Pseudomonadota</taxon>
        <taxon>Betaproteobacteria</taxon>
        <taxon>Neisseriales</taxon>
        <taxon>Aquaspirillaceae</taxon>
        <taxon>Laribacter</taxon>
    </lineage>
</organism>
<dbReference type="GO" id="GO:0051920">
    <property type="term" value="F:peroxiredoxin activity"/>
    <property type="evidence" value="ECO:0007669"/>
    <property type="project" value="InterPro"/>
</dbReference>
<dbReference type="PANTHER" id="PTHR33570">
    <property type="entry name" value="4-CARBOXYMUCONOLACTONE DECARBOXYLASE FAMILY PROTEIN"/>
    <property type="match status" value="1"/>
</dbReference>